<dbReference type="EnsemblMetazoa" id="XM_016987357">
    <property type="protein sequence ID" value="XP_016842846"/>
    <property type="gene ID" value="LOC107981423"/>
</dbReference>
<keyword evidence="3" id="KW-1185">Reference proteome</keyword>
<reference evidence="2" key="1">
    <citation type="submission" date="2021-01" db="UniProtKB">
        <authorList>
            <consortium name="EnsemblMetazoa"/>
        </authorList>
    </citation>
    <scope>IDENTIFICATION</scope>
</reference>
<dbReference type="InterPro" id="IPR058913">
    <property type="entry name" value="Integrase_dom_put"/>
</dbReference>
<dbReference type="PANTHER" id="PTHR46791:SF13">
    <property type="entry name" value="CLR5 DOMAIN-CONTAINING PROTEIN"/>
    <property type="match status" value="1"/>
</dbReference>
<dbReference type="KEGG" id="nvi:107981423"/>
<evidence type="ECO:0000313" key="3">
    <source>
        <dbReference type="Proteomes" id="UP000002358"/>
    </source>
</evidence>
<dbReference type="PANTHER" id="PTHR46791">
    <property type="entry name" value="EXPRESSED PROTEIN"/>
    <property type="match status" value="1"/>
</dbReference>
<dbReference type="Pfam" id="PF24764">
    <property type="entry name" value="rva_4"/>
    <property type="match status" value="1"/>
</dbReference>
<evidence type="ECO:0000313" key="2">
    <source>
        <dbReference type="EnsemblMetazoa" id="XP_016842846"/>
    </source>
</evidence>
<evidence type="ECO:0000259" key="1">
    <source>
        <dbReference type="Pfam" id="PF24764"/>
    </source>
</evidence>
<dbReference type="InParanoid" id="A0A7M7IU20"/>
<dbReference type="OrthoDB" id="7689536at2759"/>
<proteinExistence type="predicted"/>
<dbReference type="AlphaFoldDB" id="A0A7M7IU20"/>
<accession>A0A7M7IU20</accession>
<organism evidence="2 3">
    <name type="scientific">Nasonia vitripennis</name>
    <name type="common">Parasitic wasp</name>
    <dbReference type="NCBI Taxonomy" id="7425"/>
    <lineage>
        <taxon>Eukaryota</taxon>
        <taxon>Metazoa</taxon>
        <taxon>Ecdysozoa</taxon>
        <taxon>Arthropoda</taxon>
        <taxon>Hexapoda</taxon>
        <taxon>Insecta</taxon>
        <taxon>Pterygota</taxon>
        <taxon>Neoptera</taxon>
        <taxon>Endopterygota</taxon>
        <taxon>Hymenoptera</taxon>
        <taxon>Apocrita</taxon>
        <taxon>Proctotrupomorpha</taxon>
        <taxon>Chalcidoidea</taxon>
        <taxon>Pteromalidae</taxon>
        <taxon>Pteromalinae</taxon>
        <taxon>Nasonia</taxon>
    </lineage>
</organism>
<dbReference type="Proteomes" id="UP000002358">
    <property type="component" value="Chromosome 4"/>
</dbReference>
<protein>
    <recommendedName>
        <fullName evidence="1">Integrase core domain-containing protein</fullName>
    </recommendedName>
</protein>
<dbReference type="GeneID" id="107981423"/>
<dbReference type="RefSeq" id="XP_016842846.1">
    <property type="nucleotide sequence ID" value="XM_016987357.2"/>
</dbReference>
<name>A0A7M7IU20_NASVI</name>
<sequence length="380" mass="44807">MESREECINYYFQRGYTYKEIVGLLRNHNINITVRHLQRILRNLGLRRKGIIGSDLEEVCSAIISELDSSGSDLGYKTLWRRLKLFYNLVVKRDTILDILRIVDPDGLAERLRHRLRRRKYNVPGPNFIWHIDGYDKLKPFGFAIHGGIDGFSRKILWLEVASSNNNPDIISYYYLKTVQKFDLLPTLVRSDKGTENCIVESLQQALRYDHEDSLSGADSFIKGRSTSNQRIEAYWSQMRREGVNFWINFFKDLRDTNLLNDSDVIEIEFLRYCFGPLLKYDLEVIRKEWNSHKIRRQRCQETVSGKPNCLFYNPENYDATDYKKEADQDHIKICLEQFSIEPKLFDSYAVDLVQLLKPGCNHTNYHRRGFKSLHRAERA</sequence>
<feature type="domain" description="Integrase core" evidence="1">
    <location>
        <begin position="121"/>
        <end position="300"/>
    </location>
</feature>